<evidence type="ECO:0000256" key="11">
    <source>
        <dbReference type="SAM" id="Phobius"/>
    </source>
</evidence>
<feature type="transmembrane region" description="Helical" evidence="11">
    <location>
        <begin position="470"/>
        <end position="489"/>
    </location>
</feature>
<feature type="region of interest" description="Disordered" evidence="10">
    <location>
        <begin position="117"/>
        <end position="157"/>
    </location>
</feature>
<dbReference type="GeneTree" id="ENSGT00950000182904"/>
<gene>
    <name evidence="13" type="primary">kcnn1b</name>
</gene>
<dbReference type="GeneID" id="100703448"/>
<organism evidence="13 14">
    <name type="scientific">Oreochromis niloticus</name>
    <name type="common">Nile tilapia</name>
    <name type="synonym">Tilapia nilotica</name>
    <dbReference type="NCBI Taxonomy" id="8128"/>
    <lineage>
        <taxon>Eukaryota</taxon>
        <taxon>Metazoa</taxon>
        <taxon>Chordata</taxon>
        <taxon>Craniata</taxon>
        <taxon>Vertebrata</taxon>
        <taxon>Euteleostomi</taxon>
        <taxon>Actinopterygii</taxon>
        <taxon>Neopterygii</taxon>
        <taxon>Teleostei</taxon>
        <taxon>Neoteleostei</taxon>
        <taxon>Acanthomorphata</taxon>
        <taxon>Ovalentaria</taxon>
        <taxon>Cichlomorphae</taxon>
        <taxon>Cichliformes</taxon>
        <taxon>Cichlidae</taxon>
        <taxon>African cichlids</taxon>
        <taxon>Pseudocrenilabrinae</taxon>
        <taxon>Oreochromini</taxon>
        <taxon>Oreochromis</taxon>
    </lineage>
</organism>
<dbReference type="RefSeq" id="XP_005454029.1">
    <property type="nucleotide sequence ID" value="XM_005453972.4"/>
</dbReference>
<evidence type="ECO:0000256" key="1">
    <source>
        <dbReference type="ARBA" id="ARBA00004141"/>
    </source>
</evidence>
<feature type="region of interest" description="Disordered" evidence="10">
    <location>
        <begin position="24"/>
        <end position="58"/>
    </location>
</feature>
<evidence type="ECO:0000256" key="7">
    <source>
        <dbReference type="ARBA" id="ARBA00023065"/>
    </source>
</evidence>
<dbReference type="PRINTS" id="PR01451">
    <property type="entry name" value="SKCHANNEL"/>
</dbReference>
<dbReference type="GO" id="GO:0005516">
    <property type="term" value="F:calmodulin binding"/>
    <property type="evidence" value="ECO:0007669"/>
    <property type="project" value="UniProtKB-KW"/>
</dbReference>
<dbReference type="OrthoDB" id="8398645at2759"/>
<dbReference type="InterPro" id="IPR036122">
    <property type="entry name" value="CaM-bd_dom_sf"/>
</dbReference>
<dbReference type="FunFam" id="1.10.287.70:FF:000027">
    <property type="entry name" value="Small conductance calcium-activated potassium channel, isoform O"/>
    <property type="match status" value="1"/>
</dbReference>
<feature type="compositionally biased region" description="Polar residues" evidence="10">
    <location>
        <begin position="357"/>
        <end position="366"/>
    </location>
</feature>
<dbReference type="FunFam" id="1.10.287.70:FF:000022">
    <property type="entry name" value="Small conductance calcium-activated potassium channel, isoform O"/>
    <property type="match status" value="1"/>
</dbReference>
<feature type="transmembrane region" description="Helical" evidence="11">
    <location>
        <begin position="677"/>
        <end position="698"/>
    </location>
</feature>
<feature type="transmembrane region" description="Helical" evidence="11">
    <location>
        <begin position="547"/>
        <end position="566"/>
    </location>
</feature>
<feature type="domain" description="Calmodulin-binding" evidence="12">
    <location>
        <begin position="748"/>
        <end position="824"/>
    </location>
</feature>
<dbReference type="InterPro" id="IPR013099">
    <property type="entry name" value="K_chnl_dom"/>
</dbReference>
<dbReference type="AlphaFoldDB" id="A0A669EV55"/>
<dbReference type="GO" id="GO:0016286">
    <property type="term" value="F:small conductance calcium-activated potassium channel activity"/>
    <property type="evidence" value="ECO:0007669"/>
    <property type="project" value="InterPro"/>
</dbReference>
<evidence type="ECO:0000256" key="5">
    <source>
        <dbReference type="ARBA" id="ARBA00022860"/>
    </source>
</evidence>
<dbReference type="GO" id="GO:0030018">
    <property type="term" value="C:Z disc"/>
    <property type="evidence" value="ECO:0007669"/>
    <property type="project" value="UniProtKB-SubCell"/>
</dbReference>
<feature type="transmembrane region" description="Helical" evidence="11">
    <location>
        <begin position="501"/>
        <end position="526"/>
    </location>
</feature>
<feature type="transmembrane region" description="Helical" evidence="11">
    <location>
        <begin position="578"/>
        <end position="604"/>
    </location>
</feature>
<dbReference type="Pfam" id="PF03530">
    <property type="entry name" value="SK_channel"/>
    <property type="match status" value="1"/>
</dbReference>
<dbReference type="SUPFAM" id="SSF81327">
    <property type="entry name" value="Small-conductance potassium channel"/>
    <property type="match status" value="1"/>
</dbReference>
<reference evidence="13" key="2">
    <citation type="submission" date="2025-08" db="UniProtKB">
        <authorList>
            <consortium name="Ensembl"/>
        </authorList>
    </citation>
    <scope>IDENTIFICATION</scope>
</reference>
<evidence type="ECO:0000256" key="10">
    <source>
        <dbReference type="SAM" id="MobiDB-lite"/>
    </source>
</evidence>
<dbReference type="SMART" id="SM01053">
    <property type="entry name" value="CaMBD"/>
    <property type="match status" value="1"/>
</dbReference>
<dbReference type="Pfam" id="PF07885">
    <property type="entry name" value="Ion_trans_2"/>
    <property type="match status" value="1"/>
</dbReference>
<accession>A0A669EV55</accession>
<proteinExistence type="predicted"/>
<evidence type="ECO:0000256" key="2">
    <source>
        <dbReference type="ARBA" id="ARBA00004216"/>
    </source>
</evidence>
<evidence type="ECO:0000259" key="12">
    <source>
        <dbReference type="SMART" id="SM01053"/>
    </source>
</evidence>
<evidence type="ECO:0000313" key="13">
    <source>
        <dbReference type="Ensembl" id="ENSONIP00000075190.1"/>
    </source>
</evidence>
<dbReference type="InParanoid" id="A0A669EV55"/>
<reference evidence="14" key="1">
    <citation type="submission" date="2012-01" db="EMBL/GenBank/DDBJ databases">
        <title>The Genome Sequence of Oreochromis niloticus (Nile Tilapia).</title>
        <authorList>
            <consortium name="Broad Institute Genome Assembly Team"/>
            <consortium name="Broad Institute Sequencing Platform"/>
            <person name="Di Palma F."/>
            <person name="Johnson J."/>
            <person name="Lander E.S."/>
            <person name="Lindblad-Toh K."/>
        </authorList>
    </citation>
    <scope>NUCLEOTIDE SEQUENCE [LARGE SCALE GENOMIC DNA]</scope>
</reference>
<dbReference type="InterPro" id="IPR015449">
    <property type="entry name" value="K_chnl_Ca-activ_SK"/>
</dbReference>
<evidence type="ECO:0000256" key="9">
    <source>
        <dbReference type="ARBA" id="ARBA00023303"/>
    </source>
</evidence>
<keyword evidence="14" id="KW-1185">Reference proteome</keyword>
<dbReference type="Pfam" id="PF02888">
    <property type="entry name" value="CaMBD"/>
    <property type="match status" value="1"/>
</dbReference>
<comment type="subcellular location">
    <subcellularLocation>
        <location evidence="2">Cytoplasm</location>
        <location evidence="2">Myofibril</location>
        <location evidence="2">Sarcomere</location>
        <location evidence="2">Z line</location>
    </subcellularLocation>
    <subcellularLocation>
        <location evidence="1">Membrane</location>
        <topology evidence="1">Multi-pass membrane protein</topology>
    </subcellularLocation>
</comment>
<evidence type="ECO:0000256" key="6">
    <source>
        <dbReference type="ARBA" id="ARBA00022989"/>
    </source>
</evidence>
<reference evidence="13" key="3">
    <citation type="submission" date="2025-09" db="UniProtKB">
        <authorList>
            <consortium name="Ensembl"/>
        </authorList>
    </citation>
    <scope>IDENTIFICATION</scope>
</reference>
<evidence type="ECO:0000256" key="3">
    <source>
        <dbReference type="ARBA" id="ARBA00022448"/>
    </source>
</evidence>
<dbReference type="OMA" id="QEKSQCC"/>
<dbReference type="Proteomes" id="UP000005207">
    <property type="component" value="Linkage group LG15"/>
</dbReference>
<dbReference type="Ensembl" id="ENSONIT00000075244.1">
    <property type="protein sequence ID" value="ENSONIP00000075190.1"/>
    <property type="gene ID" value="ENSONIG00000012591.2"/>
</dbReference>
<keyword evidence="9" id="KW-0407">Ion channel</keyword>
<keyword evidence="7" id="KW-0406">Ion transport</keyword>
<protein>
    <submittedName>
        <fullName evidence="13">Potassium calcium-activated channel subfamily N member 1</fullName>
    </submittedName>
</protein>
<evidence type="ECO:0000256" key="8">
    <source>
        <dbReference type="ARBA" id="ARBA00023136"/>
    </source>
</evidence>
<feature type="transmembrane region" description="Helical" evidence="11">
    <location>
        <begin position="641"/>
        <end position="665"/>
    </location>
</feature>
<feature type="transmembrane region" description="Helical" evidence="11">
    <location>
        <begin position="710"/>
        <end position="730"/>
    </location>
</feature>
<dbReference type="SUPFAM" id="SSF81324">
    <property type="entry name" value="Voltage-gated potassium channels"/>
    <property type="match status" value="1"/>
</dbReference>
<dbReference type="KEGG" id="onl:100703448"/>
<keyword evidence="4 11" id="KW-0812">Transmembrane</keyword>
<name>A0A669EV55_ORENI</name>
<keyword evidence="3" id="KW-0813">Transport</keyword>
<dbReference type="Gene3D" id="1.10.287.70">
    <property type="match status" value="2"/>
</dbReference>
<keyword evidence="5" id="KW-0112">Calmodulin-binding</keyword>
<dbReference type="InterPro" id="IPR004178">
    <property type="entry name" value="CaM-bd_dom"/>
</dbReference>
<evidence type="ECO:0000256" key="4">
    <source>
        <dbReference type="ARBA" id="ARBA00022692"/>
    </source>
</evidence>
<dbReference type="GO" id="GO:0016020">
    <property type="term" value="C:membrane"/>
    <property type="evidence" value="ECO:0007669"/>
    <property type="project" value="UniProtKB-SubCell"/>
</dbReference>
<feature type="compositionally biased region" description="Polar residues" evidence="10">
    <location>
        <begin position="147"/>
        <end position="157"/>
    </location>
</feature>
<keyword evidence="8 11" id="KW-0472">Membrane</keyword>
<keyword evidence="6 11" id="KW-1133">Transmembrane helix</keyword>
<feature type="region of interest" description="Disordered" evidence="10">
    <location>
        <begin position="351"/>
        <end position="383"/>
    </location>
</feature>
<evidence type="ECO:0000313" key="14">
    <source>
        <dbReference type="Proteomes" id="UP000005207"/>
    </source>
</evidence>
<sequence length="914" mass="101563">MRLILVKPTNATRRLDSTGEVFHEGDHEHCTSGCPSPPIKTPEGKHDPYRGTSVETPLTPQEKSQCCVSSSPHETCNGLGPPRGSAQMSPLKTRNLTLSQLSDEDWLLLCGHVGNAGDDSPSSERAGTSVGHPNHNDRCGCPGPDGSSFQPQSKQDTVQDCLPRVTANRSLSCSPHVQPFSPSSHISTPCQVLPQQTNQSELLSPATNRLKDHFMPQCTNQEGRKEQPCNHYKLKDSSQATNLFNIPLDSVECKQKLQKQPHSVAGADVIWRDLFGKEPLLVQQQRKQESHCPMAGDQASGDPSIIFKCHHLPHDPLTSQIKRSSTPVGNKSVTSFSISQYSSLEIQDLMDEKTRQRQSQTVSQGSKVYLPKHTPPPLEALQSSGILNGDAVRPLSSHGTLRSSFSDLPSGQQPIQLLHSAILEDAFSKVIREDSSKANGEEGSTPPKKTKDISYRLGQRRALFGKRKQLSDYALVCGMFGIIVMVIETELSRGFYTKESMYSYVLKGLISLSTAILLGLIVMYHAREIQLFMVDNGADDWRIAMTFERLVFIVLELLICAIHPIPGKYVFTWTTRLAFSYAASVTYADIDIILSVPMFLRLYLIGRVMLLHSKLFTDASSRSIGALNKINFDTRFVMKTLMTICPGTVLLVFSVSCWIIAAWTVRVCERYHDAQEVTSTFLGAMWLISITFLSIGYGDMVPHTYCGKGVCLLTGIMGAGCTALVVAVVARKSELTRAEKHVHNFMMDTQIYKKIKNTAANVLRETWLIYKNTKLVNKIDHARVRHHQRKFLQAIHQLRRVKMEQRKLTDQANTVADLAKTQNMMYDLVSELQHRSGELDTRIVALEEKLDSILQCVQSLPVVLSQAIAKLQKDFLDDLACRVHFLSSSLSSECCSVPARQLCPGSTAPETPYN</sequence>
<dbReference type="PANTHER" id="PTHR10153">
    <property type="entry name" value="SMALL CONDUCTANCE CALCIUM-ACTIVATED POTASSIUM CHANNEL"/>
    <property type="match status" value="1"/>
</dbReference>